<evidence type="ECO:0000313" key="2">
    <source>
        <dbReference type="EMBL" id="BAT08983.1"/>
    </source>
</evidence>
<feature type="region of interest" description="Disordered" evidence="1">
    <location>
        <begin position="44"/>
        <end position="65"/>
    </location>
</feature>
<gene>
    <name evidence="2" type="ordered locus">Os09g0517950</name>
    <name evidence="2" type="ORF">OSNPB_090517950</name>
</gene>
<proteinExistence type="predicted"/>
<organism evidence="2 3">
    <name type="scientific">Oryza sativa subsp. japonica</name>
    <name type="common">Rice</name>
    <dbReference type="NCBI Taxonomy" id="39947"/>
    <lineage>
        <taxon>Eukaryota</taxon>
        <taxon>Viridiplantae</taxon>
        <taxon>Streptophyta</taxon>
        <taxon>Embryophyta</taxon>
        <taxon>Tracheophyta</taxon>
        <taxon>Spermatophyta</taxon>
        <taxon>Magnoliopsida</taxon>
        <taxon>Liliopsida</taxon>
        <taxon>Poales</taxon>
        <taxon>Poaceae</taxon>
        <taxon>BOP clade</taxon>
        <taxon>Oryzoideae</taxon>
        <taxon>Oryzeae</taxon>
        <taxon>Oryzinae</taxon>
        <taxon>Oryza</taxon>
        <taxon>Oryza sativa</taxon>
    </lineage>
</organism>
<dbReference type="Proteomes" id="UP000059680">
    <property type="component" value="Chromosome 9"/>
</dbReference>
<accession>A0A0P0XPS1</accession>
<feature type="non-terminal residue" evidence="2">
    <location>
        <position position="243"/>
    </location>
</feature>
<reference evidence="3" key="1">
    <citation type="journal article" date="2005" name="Nature">
        <title>The map-based sequence of the rice genome.</title>
        <authorList>
            <consortium name="International rice genome sequencing project (IRGSP)"/>
            <person name="Matsumoto T."/>
            <person name="Wu J."/>
            <person name="Kanamori H."/>
            <person name="Katayose Y."/>
            <person name="Fujisawa M."/>
            <person name="Namiki N."/>
            <person name="Mizuno H."/>
            <person name="Yamamoto K."/>
            <person name="Antonio B.A."/>
            <person name="Baba T."/>
            <person name="Sakata K."/>
            <person name="Nagamura Y."/>
            <person name="Aoki H."/>
            <person name="Arikawa K."/>
            <person name="Arita K."/>
            <person name="Bito T."/>
            <person name="Chiden Y."/>
            <person name="Fujitsuka N."/>
            <person name="Fukunaka R."/>
            <person name="Hamada M."/>
            <person name="Harada C."/>
            <person name="Hayashi A."/>
            <person name="Hijishita S."/>
            <person name="Honda M."/>
            <person name="Hosokawa S."/>
            <person name="Ichikawa Y."/>
            <person name="Idonuma A."/>
            <person name="Iijima M."/>
            <person name="Ikeda M."/>
            <person name="Ikeno M."/>
            <person name="Ito K."/>
            <person name="Ito S."/>
            <person name="Ito T."/>
            <person name="Ito Y."/>
            <person name="Ito Y."/>
            <person name="Iwabuchi A."/>
            <person name="Kamiya K."/>
            <person name="Karasawa W."/>
            <person name="Kurita K."/>
            <person name="Katagiri S."/>
            <person name="Kikuta A."/>
            <person name="Kobayashi H."/>
            <person name="Kobayashi N."/>
            <person name="Machita K."/>
            <person name="Maehara T."/>
            <person name="Masukawa M."/>
            <person name="Mizubayashi T."/>
            <person name="Mukai Y."/>
            <person name="Nagasaki H."/>
            <person name="Nagata Y."/>
            <person name="Naito S."/>
            <person name="Nakashima M."/>
            <person name="Nakama Y."/>
            <person name="Nakamichi Y."/>
            <person name="Nakamura M."/>
            <person name="Meguro A."/>
            <person name="Negishi M."/>
            <person name="Ohta I."/>
            <person name="Ohta T."/>
            <person name="Okamoto M."/>
            <person name="Ono N."/>
            <person name="Saji S."/>
            <person name="Sakaguchi M."/>
            <person name="Sakai K."/>
            <person name="Shibata M."/>
            <person name="Shimokawa T."/>
            <person name="Song J."/>
            <person name="Takazaki Y."/>
            <person name="Terasawa K."/>
            <person name="Tsugane M."/>
            <person name="Tsuji K."/>
            <person name="Ueda S."/>
            <person name="Waki K."/>
            <person name="Yamagata H."/>
            <person name="Yamamoto M."/>
            <person name="Yamamoto S."/>
            <person name="Yamane H."/>
            <person name="Yoshiki S."/>
            <person name="Yoshihara R."/>
            <person name="Yukawa K."/>
            <person name="Zhong H."/>
            <person name="Yano M."/>
            <person name="Yuan Q."/>
            <person name="Ouyang S."/>
            <person name="Liu J."/>
            <person name="Jones K.M."/>
            <person name="Gansberger K."/>
            <person name="Moffat K."/>
            <person name="Hill J."/>
            <person name="Bera J."/>
            <person name="Fadrosh D."/>
            <person name="Jin S."/>
            <person name="Johri S."/>
            <person name="Kim M."/>
            <person name="Overton L."/>
            <person name="Reardon M."/>
            <person name="Tsitrin T."/>
            <person name="Vuong H."/>
            <person name="Weaver B."/>
            <person name="Ciecko A."/>
            <person name="Tallon L."/>
            <person name="Jackson J."/>
            <person name="Pai G."/>
            <person name="Aken S.V."/>
            <person name="Utterback T."/>
            <person name="Reidmuller S."/>
            <person name="Feldblyum T."/>
            <person name="Hsiao J."/>
            <person name="Zismann V."/>
            <person name="Iobst S."/>
            <person name="de Vazeille A.R."/>
            <person name="Buell C.R."/>
            <person name="Ying K."/>
            <person name="Li Y."/>
            <person name="Lu T."/>
            <person name="Huang Y."/>
            <person name="Zhao Q."/>
            <person name="Feng Q."/>
            <person name="Zhang L."/>
            <person name="Zhu J."/>
            <person name="Weng Q."/>
            <person name="Mu J."/>
            <person name="Lu Y."/>
            <person name="Fan D."/>
            <person name="Liu Y."/>
            <person name="Guan J."/>
            <person name="Zhang Y."/>
            <person name="Yu S."/>
            <person name="Liu X."/>
            <person name="Zhang Y."/>
            <person name="Hong G."/>
            <person name="Han B."/>
            <person name="Choisne N."/>
            <person name="Demange N."/>
            <person name="Orjeda G."/>
            <person name="Samain S."/>
            <person name="Cattolico L."/>
            <person name="Pelletier E."/>
            <person name="Couloux A."/>
            <person name="Segurens B."/>
            <person name="Wincker P."/>
            <person name="D'Hont A."/>
            <person name="Scarpelli C."/>
            <person name="Weissenbach J."/>
            <person name="Salanoubat M."/>
            <person name="Quetier F."/>
            <person name="Yu Y."/>
            <person name="Kim H.R."/>
            <person name="Rambo T."/>
            <person name="Currie J."/>
            <person name="Collura K."/>
            <person name="Luo M."/>
            <person name="Yang T."/>
            <person name="Ammiraju J.S.S."/>
            <person name="Engler F."/>
            <person name="Soderlund C."/>
            <person name="Wing R.A."/>
            <person name="Palmer L.E."/>
            <person name="de la Bastide M."/>
            <person name="Spiegel L."/>
            <person name="Nascimento L."/>
            <person name="Zutavern T."/>
            <person name="O'Shaughnessy A."/>
            <person name="Dike S."/>
            <person name="Dedhia N."/>
            <person name="Preston R."/>
            <person name="Balija V."/>
            <person name="McCombie W.R."/>
            <person name="Chow T."/>
            <person name="Chen H."/>
            <person name="Chung M."/>
            <person name="Chen C."/>
            <person name="Shaw J."/>
            <person name="Wu H."/>
            <person name="Hsiao K."/>
            <person name="Chao Y."/>
            <person name="Chu M."/>
            <person name="Cheng C."/>
            <person name="Hour A."/>
            <person name="Lee P."/>
            <person name="Lin S."/>
            <person name="Lin Y."/>
            <person name="Liou J."/>
            <person name="Liu S."/>
            <person name="Hsing Y."/>
            <person name="Raghuvanshi S."/>
            <person name="Mohanty A."/>
            <person name="Bharti A.K."/>
            <person name="Gaur A."/>
            <person name="Gupta V."/>
            <person name="Kumar D."/>
            <person name="Ravi V."/>
            <person name="Vij S."/>
            <person name="Kapur A."/>
            <person name="Khurana P."/>
            <person name="Khurana P."/>
            <person name="Khurana J.P."/>
            <person name="Tyagi A.K."/>
            <person name="Gaikwad K."/>
            <person name="Singh A."/>
            <person name="Dalal V."/>
            <person name="Srivastava S."/>
            <person name="Dixit A."/>
            <person name="Pal A.K."/>
            <person name="Ghazi I.A."/>
            <person name="Yadav M."/>
            <person name="Pandit A."/>
            <person name="Bhargava A."/>
            <person name="Sureshbabu K."/>
            <person name="Batra K."/>
            <person name="Sharma T.R."/>
            <person name="Mohapatra T."/>
            <person name="Singh N.K."/>
            <person name="Messing J."/>
            <person name="Nelson A.B."/>
            <person name="Fuks G."/>
            <person name="Kavchok S."/>
            <person name="Keizer G."/>
            <person name="Linton E."/>
            <person name="Llaca V."/>
            <person name="Song R."/>
            <person name="Tanyolac B."/>
            <person name="Young S."/>
            <person name="Ho-Il K."/>
            <person name="Hahn J.H."/>
            <person name="Sangsakoo G."/>
            <person name="Vanavichit A."/>
            <person name="de Mattos Luiz.A.T."/>
            <person name="Zimmer P.D."/>
            <person name="Malone G."/>
            <person name="Dellagostin O."/>
            <person name="de Oliveira A.C."/>
            <person name="Bevan M."/>
            <person name="Bancroft I."/>
            <person name="Minx P."/>
            <person name="Cordum H."/>
            <person name="Wilson R."/>
            <person name="Cheng Z."/>
            <person name="Jin W."/>
            <person name="Jiang J."/>
            <person name="Leong S.A."/>
            <person name="Iwama H."/>
            <person name="Gojobori T."/>
            <person name="Itoh T."/>
            <person name="Niimura Y."/>
            <person name="Fujii Y."/>
            <person name="Habara T."/>
            <person name="Sakai H."/>
            <person name="Sato Y."/>
            <person name="Wilson G."/>
            <person name="Kumar K."/>
            <person name="McCouch S."/>
            <person name="Juretic N."/>
            <person name="Hoen D."/>
            <person name="Wright S."/>
            <person name="Bruskiewich R."/>
            <person name="Bureau T."/>
            <person name="Miyao A."/>
            <person name="Hirochika H."/>
            <person name="Nishikawa T."/>
            <person name="Kadowaki K."/>
            <person name="Sugiura M."/>
            <person name="Burr B."/>
            <person name="Sasaki T."/>
        </authorList>
    </citation>
    <scope>NUCLEOTIDE SEQUENCE [LARGE SCALE GENOMIC DNA]</scope>
    <source>
        <strain evidence="3">cv. Nipponbare</strain>
    </source>
</reference>
<dbReference type="EMBL" id="AP014965">
    <property type="protein sequence ID" value="BAT08983.1"/>
    <property type="molecule type" value="Genomic_DNA"/>
</dbReference>
<evidence type="ECO:0000313" key="3">
    <source>
        <dbReference type="Proteomes" id="UP000059680"/>
    </source>
</evidence>
<keyword evidence="3" id="KW-1185">Reference proteome</keyword>
<sequence length="243" mass="26379">LGDVPVRAPALPARRPGLLHPRCGVPPVLAAPLAAHHLLDPARHLRPRREPGGGGRPHAHAGPPHGLHVLGVHRLVRPLRQRHHRHAGDQRLRRRVPPAVRQEAAHGGVGQHLQLRAPRHHHPVGGGGGGGVAGGELVGLRRADHPEERGAGVEEGERDLAHLGRVEVGEAAEGGEHDGARRVRAQPRHARRRGELEQVEAVLGVARHAAVAEVGGRHRRPDRLGAPRRRHVRRLLCIPRRRN</sequence>
<dbReference type="Gramene" id="Os09t0517950-00">
    <property type="protein sequence ID" value="Os09t0517950-00"/>
    <property type="gene ID" value="Os09g0517950"/>
</dbReference>
<reference evidence="2 3" key="2">
    <citation type="journal article" date="2013" name="Plant Cell Physiol.">
        <title>Rice Annotation Project Database (RAP-DB): an integrative and interactive database for rice genomics.</title>
        <authorList>
            <person name="Sakai H."/>
            <person name="Lee S.S."/>
            <person name="Tanaka T."/>
            <person name="Numa H."/>
            <person name="Kim J."/>
            <person name="Kawahara Y."/>
            <person name="Wakimoto H."/>
            <person name="Yang C.C."/>
            <person name="Iwamoto M."/>
            <person name="Abe T."/>
            <person name="Yamada Y."/>
            <person name="Muto A."/>
            <person name="Inokuchi H."/>
            <person name="Ikemura T."/>
            <person name="Matsumoto T."/>
            <person name="Sasaki T."/>
            <person name="Itoh T."/>
        </authorList>
    </citation>
    <scope>NUCLEOTIDE SEQUENCE [LARGE SCALE GENOMIC DNA]</scope>
    <source>
        <strain evidence="3">cv. Nipponbare</strain>
    </source>
</reference>
<dbReference type="PaxDb" id="39947-A0A0P0XPS1"/>
<dbReference type="FunCoup" id="A0A0P0XPS1">
    <property type="interactions" value="1"/>
</dbReference>
<protein>
    <submittedName>
        <fullName evidence="2">Os09g0517950 protein</fullName>
    </submittedName>
</protein>
<evidence type="ECO:0000256" key="1">
    <source>
        <dbReference type="SAM" id="MobiDB-lite"/>
    </source>
</evidence>
<dbReference type="InParanoid" id="A0A0P0XPS1"/>
<reference evidence="2 3" key="3">
    <citation type="journal article" date="2013" name="Rice">
        <title>Improvement of the Oryza sativa Nipponbare reference genome using next generation sequence and optical map data.</title>
        <authorList>
            <person name="Kawahara Y."/>
            <person name="de la Bastide M."/>
            <person name="Hamilton J.P."/>
            <person name="Kanamori H."/>
            <person name="McCombie W.R."/>
            <person name="Ouyang S."/>
            <person name="Schwartz D.C."/>
            <person name="Tanaka T."/>
            <person name="Wu J."/>
            <person name="Zhou S."/>
            <person name="Childs K.L."/>
            <person name="Davidson R.M."/>
            <person name="Lin H."/>
            <person name="Quesada-Ocampo L."/>
            <person name="Vaillancourt B."/>
            <person name="Sakai H."/>
            <person name="Lee S.S."/>
            <person name="Kim J."/>
            <person name="Numa H."/>
            <person name="Itoh T."/>
            <person name="Buell C.R."/>
            <person name="Matsumoto T."/>
        </authorList>
    </citation>
    <scope>NUCLEOTIDE SEQUENCE [LARGE SCALE GENOMIC DNA]</scope>
    <source>
        <strain evidence="3">cv. Nipponbare</strain>
    </source>
</reference>
<dbReference type="AlphaFoldDB" id="A0A0P0XPS1"/>
<name>A0A0P0XPS1_ORYSJ</name>